<keyword evidence="1" id="KW-0812">Transmembrane</keyword>
<feature type="transmembrane region" description="Helical" evidence="1">
    <location>
        <begin position="100"/>
        <end position="121"/>
    </location>
</feature>
<evidence type="ECO:0000256" key="1">
    <source>
        <dbReference type="SAM" id="Phobius"/>
    </source>
</evidence>
<reference evidence="2" key="1">
    <citation type="submission" date="2016-11" db="EMBL/GenBank/DDBJ databases">
        <title>The genome of Nicotiana attenuata.</title>
        <authorList>
            <person name="Xu S."/>
            <person name="Brockmoeller T."/>
            <person name="Gaquerel E."/>
            <person name="Navarro A."/>
            <person name="Kuhl H."/>
            <person name="Gase K."/>
            <person name="Ling Z."/>
            <person name="Zhou W."/>
            <person name="Kreitzer C."/>
            <person name="Stanke M."/>
            <person name="Tang H."/>
            <person name="Lyons E."/>
            <person name="Pandey P."/>
            <person name="Pandey S.P."/>
            <person name="Timmermann B."/>
            <person name="Baldwin I.T."/>
        </authorList>
    </citation>
    <scope>NUCLEOTIDE SEQUENCE [LARGE SCALE GENOMIC DNA]</scope>
    <source>
        <strain evidence="2">UT</strain>
    </source>
</reference>
<keyword evidence="1" id="KW-1133">Transmembrane helix</keyword>
<keyword evidence="1" id="KW-0472">Membrane</keyword>
<evidence type="ECO:0000313" key="3">
    <source>
        <dbReference type="Proteomes" id="UP000187609"/>
    </source>
</evidence>
<dbReference type="AlphaFoldDB" id="A0A1J6IP04"/>
<dbReference type="Gramene" id="OIT06434">
    <property type="protein sequence ID" value="OIT06434"/>
    <property type="gene ID" value="A4A49_11593"/>
</dbReference>
<dbReference type="EMBL" id="MJEQ01037184">
    <property type="protein sequence ID" value="OIT06434.1"/>
    <property type="molecule type" value="Genomic_DNA"/>
</dbReference>
<dbReference type="Proteomes" id="UP000187609">
    <property type="component" value="Unassembled WGS sequence"/>
</dbReference>
<comment type="caution">
    <text evidence="2">The sequence shown here is derived from an EMBL/GenBank/DDBJ whole genome shotgun (WGS) entry which is preliminary data.</text>
</comment>
<proteinExistence type="predicted"/>
<evidence type="ECO:0000313" key="2">
    <source>
        <dbReference type="EMBL" id="OIT06434.1"/>
    </source>
</evidence>
<gene>
    <name evidence="2" type="ORF">A4A49_11593</name>
</gene>
<protein>
    <submittedName>
        <fullName evidence="2">Uncharacterized protein</fullName>
    </submittedName>
</protein>
<keyword evidence="3" id="KW-1185">Reference proteome</keyword>
<organism evidence="2 3">
    <name type="scientific">Nicotiana attenuata</name>
    <name type="common">Coyote tobacco</name>
    <dbReference type="NCBI Taxonomy" id="49451"/>
    <lineage>
        <taxon>Eukaryota</taxon>
        <taxon>Viridiplantae</taxon>
        <taxon>Streptophyta</taxon>
        <taxon>Embryophyta</taxon>
        <taxon>Tracheophyta</taxon>
        <taxon>Spermatophyta</taxon>
        <taxon>Magnoliopsida</taxon>
        <taxon>eudicotyledons</taxon>
        <taxon>Gunneridae</taxon>
        <taxon>Pentapetalae</taxon>
        <taxon>asterids</taxon>
        <taxon>lamiids</taxon>
        <taxon>Solanales</taxon>
        <taxon>Solanaceae</taxon>
        <taxon>Nicotianoideae</taxon>
        <taxon>Nicotianeae</taxon>
        <taxon>Nicotiana</taxon>
    </lineage>
</organism>
<accession>A0A1J6IP04</accession>
<name>A0A1J6IP04_NICAT</name>
<sequence>MPEECVLNWTFLKSLTLTYLFLGDEQIASSCPQLESLELQEFCGFHRLHITSPKCRRLQLIDYKHPDKGWGSLGRDCSFEIVAPYVQHIKFSGILIMRKLSLGTFRLWSMLILLSLSMLYMTKPYNISWQYTLCLMS</sequence>